<evidence type="ECO:0000313" key="10">
    <source>
        <dbReference type="EMBL" id="GLR66687.1"/>
    </source>
</evidence>
<dbReference type="Gene3D" id="1.10.274.100">
    <property type="entry name" value="RNA polymerase Rpb1, domain 3"/>
    <property type="match status" value="2"/>
</dbReference>
<protein>
    <recommendedName>
        <fullName evidence="7">DNA-directed RNA polymerase subunit beta'</fullName>
        <shortName evidence="7">RNAP subunit beta'</shortName>
        <ecNumber evidence="7">2.7.7.6</ecNumber>
    </recommendedName>
    <alternativeName>
        <fullName evidence="7">RNA polymerase subunit beta'</fullName>
    </alternativeName>
    <alternativeName>
        <fullName evidence="7">Transcriptase subunit beta'</fullName>
    </alternativeName>
</protein>
<evidence type="ECO:0000256" key="4">
    <source>
        <dbReference type="ARBA" id="ARBA00022723"/>
    </source>
</evidence>
<comment type="cofactor">
    <cofactor evidence="7">
        <name>Zn(2+)</name>
        <dbReference type="ChEBI" id="CHEBI:29105"/>
    </cofactor>
    <text evidence="7">Binds 2 Zn(2+) ions per subunit.</text>
</comment>
<dbReference type="EMBL" id="BSOS01000033">
    <property type="protein sequence ID" value="GLR66687.1"/>
    <property type="molecule type" value="Genomic_DNA"/>
</dbReference>
<evidence type="ECO:0000256" key="6">
    <source>
        <dbReference type="ARBA" id="ARBA00048552"/>
    </source>
</evidence>
<dbReference type="Gene3D" id="1.10.1790.20">
    <property type="match status" value="1"/>
</dbReference>
<feature type="binding site" evidence="7">
    <location>
        <position position="889"/>
    </location>
    <ligand>
        <name>Zn(2+)</name>
        <dbReference type="ChEBI" id="CHEBI:29105"/>
        <label>2</label>
    </ligand>
</feature>
<dbReference type="SMART" id="SM00663">
    <property type="entry name" value="RPOLA_N"/>
    <property type="match status" value="1"/>
</dbReference>
<keyword evidence="11" id="KW-1185">Reference proteome</keyword>
<dbReference type="HAMAP" id="MF_01322">
    <property type="entry name" value="RNApol_bact_RpoC"/>
    <property type="match status" value="1"/>
</dbReference>
<dbReference type="CDD" id="cd01609">
    <property type="entry name" value="RNAP_beta'_N"/>
    <property type="match status" value="1"/>
</dbReference>
<dbReference type="EC" id="2.7.7.6" evidence="7"/>
<keyword evidence="5 7" id="KW-0804">Transcription</keyword>
<dbReference type="PANTHER" id="PTHR19376">
    <property type="entry name" value="DNA-DIRECTED RNA POLYMERASE"/>
    <property type="match status" value="1"/>
</dbReference>
<dbReference type="InterPro" id="IPR000722">
    <property type="entry name" value="RNA_pol_asu"/>
</dbReference>
<keyword evidence="2 7" id="KW-0808">Transferase</keyword>
<dbReference type="Gene3D" id="4.10.860.120">
    <property type="entry name" value="RNA polymerase II, clamp domain"/>
    <property type="match status" value="1"/>
</dbReference>
<feature type="binding site" evidence="7">
    <location>
        <position position="465"/>
    </location>
    <ligand>
        <name>Mg(2+)</name>
        <dbReference type="ChEBI" id="CHEBI:18420"/>
    </ligand>
</feature>
<dbReference type="InterPro" id="IPR007066">
    <property type="entry name" value="RNA_pol_Rpb1_3"/>
</dbReference>
<dbReference type="PANTHER" id="PTHR19376:SF54">
    <property type="entry name" value="DNA-DIRECTED RNA POLYMERASE SUBUNIT BETA"/>
    <property type="match status" value="1"/>
</dbReference>
<dbReference type="Proteomes" id="UP001156641">
    <property type="component" value="Unassembled WGS sequence"/>
</dbReference>
<feature type="binding site" evidence="7">
    <location>
        <position position="808"/>
    </location>
    <ligand>
        <name>Zn(2+)</name>
        <dbReference type="ChEBI" id="CHEBI:29105"/>
        <label>2</label>
    </ligand>
</feature>
<dbReference type="Gene3D" id="2.40.50.100">
    <property type="match status" value="3"/>
</dbReference>
<organism evidence="10 11">
    <name type="scientific">Acidocella aquatica</name>
    <dbReference type="NCBI Taxonomy" id="1922313"/>
    <lineage>
        <taxon>Bacteria</taxon>
        <taxon>Pseudomonadati</taxon>
        <taxon>Pseudomonadota</taxon>
        <taxon>Alphaproteobacteria</taxon>
        <taxon>Acetobacterales</taxon>
        <taxon>Acidocellaceae</taxon>
        <taxon>Acidocella</taxon>
    </lineage>
</organism>
<dbReference type="InterPro" id="IPR042102">
    <property type="entry name" value="RNA_pol_Rpb1_3_sf"/>
</dbReference>
<comment type="catalytic activity">
    <reaction evidence="6 7 8">
        <text>RNA(n) + a ribonucleoside 5'-triphosphate = RNA(n+1) + diphosphate</text>
        <dbReference type="Rhea" id="RHEA:21248"/>
        <dbReference type="Rhea" id="RHEA-COMP:14527"/>
        <dbReference type="Rhea" id="RHEA-COMP:17342"/>
        <dbReference type="ChEBI" id="CHEBI:33019"/>
        <dbReference type="ChEBI" id="CHEBI:61557"/>
        <dbReference type="ChEBI" id="CHEBI:140395"/>
        <dbReference type="EC" id="2.7.7.6"/>
    </reaction>
</comment>
<evidence type="ECO:0000256" key="7">
    <source>
        <dbReference type="HAMAP-Rule" id="MF_01322"/>
    </source>
</evidence>
<sequence>MNDLMKILGQTGQAATFDQIKIQIASPEQIRSWSYGEIKKPETINYRTFKPERDGLFCARIFGPIKDYECLCGKYKRMKFRGIICEKCGVEVTLAKVRRERMGHIELASPVAHIWFLKSLPSRIATMLDMTLKDVEKVLYFESYIVLEPGTTDLKLHQLISEDELYNKQDEFGEDGFRASIGAEAIKHILLGIDLAEDKARMRAELKETNSETKRKKLVKRLKLVENFLDSGTHPEWMVLDVVPVIPPELRPLVPLDGGRFATSDLNDLYRRVINRNNRLKRLMELRAPDIIVRNEKRMLQESVDALFDNGRRGRAITGTNKRPLKSLSDMLKGKQGRFRQNLLGKRVDYSGRSVIVVGPELKLHQCGLPKKMALELFKPFIYAKLEKYGLATTIKAAKRMVEKERPEVWDILEEVIREHPVMLNRAPTLHRLGIQAFEPVLIEGKAIQLHPLVCTAFNADFDGDQMAVHVPLSIEAQLEARVLMMSTNNILSPANGKPIIVPSQDIVLGLYYLSLETTEFGVTKDEDARAFGSVAEIEFAMSAGALKLHDKIRARVELIDHAGVKTKKIVVTTPGRMLIGQLLPLNPDVPFGVVNKMLTKKNVSDVIDLVYRHCGQKEAVIFCDRMMGLGFKHAARAGISFGKDDMRIPDSKAGLVAATQAEVREFEQQYQDGLITAGERYNKVVDAWSRCKDLVATAMMKEISRQEIGKPTNSVWMMSHSGARGSPAQMSQLAGMRGLMAKPSGEIIEQPIIANFKEGLSVLDYFNSTHGARKGLADTALKTANSGYLTRRLVDVAQDCIIIEEDCGTERGLTVSAVMDGGEVVSSLAERVLGRTTAAAVFDPATGAEIVAANVLIEEPEAEKIEKSGVESVKIRSVLTCDTKIGVCGHCYGRDLARGTPVNAGEAVGVIAAQSIGEPGTQLTMRTFHIGGAAQRGAEQSNVEASHDGTIAIRNRNVVTNSQGVPVVMSRNCEIIITDNANRERARFRVPYGARLLGDEGATVARGQKLAEWDPYTLPIITERAGIVEYADLIEGITLVERTDEVTGLTSKVVVDYKQSARGADLRPRLLLKDAKGEIVRLTNGAEARYFLAPDSILSVEPGASVADGDVLARIPREGSKTRDITGGLPRVAELFEARRPKDHAIIAEIDGRVEFGKDYKAKRRVIVKNDETGEDTEYLVPKGKHVSVQEGDYVRRGDPLVDGPRVPHDILRVLGVEALSDYLVNEIQDVYRLQGVKINDKHIEVIVRQMLQKVEITEAGDTTFLVGELVDRVEFDIENGKLAEDERRAAGLPVLQGITKASLQTQSFISAASFQETTRVLTEAATAGKTDSLMGLKENVIVGRLIPAGTGSVMNRLRAVAAGRDRQALGGQRPALNKPEYAAE</sequence>
<dbReference type="InterPro" id="IPR045867">
    <property type="entry name" value="DNA-dir_RpoC_beta_prime"/>
</dbReference>
<dbReference type="Pfam" id="PF04997">
    <property type="entry name" value="RNA_pol_Rpb1_1"/>
    <property type="match status" value="1"/>
</dbReference>
<evidence type="ECO:0000259" key="9">
    <source>
        <dbReference type="SMART" id="SM00663"/>
    </source>
</evidence>
<comment type="similarity">
    <text evidence="7 8">Belongs to the RNA polymerase beta' chain family.</text>
</comment>
<dbReference type="InterPro" id="IPR044893">
    <property type="entry name" value="RNA_pol_Rpb1_clamp_domain"/>
</dbReference>
<evidence type="ECO:0000313" key="11">
    <source>
        <dbReference type="Proteomes" id="UP001156641"/>
    </source>
</evidence>
<dbReference type="Gene3D" id="1.10.40.90">
    <property type="match status" value="1"/>
</dbReference>
<keyword evidence="1 7" id="KW-0240">DNA-directed RNA polymerase</keyword>
<dbReference type="InterPro" id="IPR007081">
    <property type="entry name" value="RNA_pol_Rpb1_5"/>
</dbReference>
<feature type="binding site" evidence="7">
    <location>
        <position position="85"/>
    </location>
    <ligand>
        <name>Zn(2+)</name>
        <dbReference type="ChEBI" id="CHEBI:29105"/>
        <label>1</label>
    </ligand>
</feature>
<feature type="binding site" evidence="7">
    <location>
        <position position="461"/>
    </location>
    <ligand>
        <name>Mg(2+)</name>
        <dbReference type="ChEBI" id="CHEBI:18420"/>
    </ligand>
</feature>
<dbReference type="Gene3D" id="2.40.40.20">
    <property type="match status" value="1"/>
</dbReference>
<comment type="subunit">
    <text evidence="7">The RNAP catalytic core consists of 2 alpha, 1 beta, 1 beta' and 1 omega subunit. When a sigma factor is associated with the core the holoenzyme is formed, which can initiate transcription.</text>
</comment>
<dbReference type="NCBIfam" id="TIGR02386">
    <property type="entry name" value="rpoC_TIGR"/>
    <property type="match status" value="1"/>
</dbReference>
<dbReference type="Pfam" id="PF00623">
    <property type="entry name" value="RNA_pol_Rpb1_2"/>
    <property type="match status" value="1"/>
</dbReference>
<comment type="caution">
    <text evidence="10">The sequence shown here is derived from an EMBL/GenBank/DDBJ whole genome shotgun (WGS) entry which is preliminary data.</text>
</comment>
<dbReference type="Gene3D" id="1.10.150.390">
    <property type="match status" value="1"/>
</dbReference>
<comment type="cofactor">
    <cofactor evidence="7">
        <name>Mg(2+)</name>
        <dbReference type="ChEBI" id="CHEBI:18420"/>
    </cofactor>
    <text evidence="7">Binds 1 Mg(2+) ion per subunit.</text>
</comment>
<evidence type="ECO:0000256" key="1">
    <source>
        <dbReference type="ARBA" id="ARBA00022478"/>
    </source>
</evidence>
<dbReference type="SUPFAM" id="SSF64484">
    <property type="entry name" value="beta and beta-prime subunits of DNA dependent RNA-polymerase"/>
    <property type="match status" value="1"/>
</dbReference>
<evidence type="ECO:0000256" key="8">
    <source>
        <dbReference type="RuleBase" id="RU004279"/>
    </source>
</evidence>
<keyword evidence="7" id="KW-0862">Zinc</keyword>
<dbReference type="Pfam" id="PF04983">
    <property type="entry name" value="RNA_pol_Rpb1_3"/>
    <property type="match status" value="1"/>
</dbReference>
<dbReference type="InterPro" id="IPR012754">
    <property type="entry name" value="DNA-dir_RpoC_beta_prime_bact"/>
</dbReference>
<dbReference type="Pfam" id="PF04998">
    <property type="entry name" value="RNA_pol_Rpb1_5"/>
    <property type="match status" value="1"/>
</dbReference>
<proteinExistence type="inferred from homology"/>
<name>A0ABQ6A5W7_9PROT</name>
<dbReference type="GO" id="GO:0000428">
    <property type="term" value="C:DNA-directed RNA polymerase complex"/>
    <property type="evidence" value="ECO:0007669"/>
    <property type="project" value="UniProtKB-KW"/>
</dbReference>
<evidence type="ECO:0000256" key="2">
    <source>
        <dbReference type="ARBA" id="ARBA00022679"/>
    </source>
</evidence>
<dbReference type="InterPro" id="IPR007080">
    <property type="entry name" value="RNA_pol_Rpb1_1"/>
</dbReference>
<accession>A0ABQ6A5W7</accession>
<dbReference type="CDD" id="cd02655">
    <property type="entry name" value="RNAP_beta'_C"/>
    <property type="match status" value="1"/>
</dbReference>
<dbReference type="Gene3D" id="1.10.132.30">
    <property type="match status" value="1"/>
</dbReference>
<dbReference type="RefSeq" id="WP_284257393.1">
    <property type="nucleotide sequence ID" value="NZ_BSOS01000033.1"/>
</dbReference>
<reference evidence="11" key="1">
    <citation type="journal article" date="2019" name="Int. J. Syst. Evol. Microbiol.">
        <title>The Global Catalogue of Microorganisms (GCM) 10K type strain sequencing project: providing services to taxonomists for standard genome sequencing and annotation.</title>
        <authorList>
            <consortium name="The Broad Institute Genomics Platform"/>
            <consortium name="The Broad Institute Genome Sequencing Center for Infectious Disease"/>
            <person name="Wu L."/>
            <person name="Ma J."/>
        </authorList>
    </citation>
    <scope>NUCLEOTIDE SEQUENCE [LARGE SCALE GENOMIC DNA]</scope>
    <source>
        <strain evidence="11">NBRC 112502</strain>
    </source>
</reference>
<dbReference type="Pfam" id="PF05000">
    <property type="entry name" value="RNA_pol_Rpb1_4"/>
    <property type="match status" value="1"/>
</dbReference>
<dbReference type="InterPro" id="IPR006592">
    <property type="entry name" value="RNA_pol_N"/>
</dbReference>
<gene>
    <name evidence="7 10" type="primary">rpoC</name>
    <name evidence="10" type="ORF">GCM10010909_13670</name>
</gene>
<evidence type="ECO:0000256" key="3">
    <source>
        <dbReference type="ARBA" id="ARBA00022695"/>
    </source>
</evidence>
<dbReference type="InterPro" id="IPR038120">
    <property type="entry name" value="Rpb1_funnel_sf"/>
</dbReference>
<feature type="binding site" evidence="7">
    <location>
        <position position="72"/>
    </location>
    <ligand>
        <name>Zn(2+)</name>
        <dbReference type="ChEBI" id="CHEBI:29105"/>
        <label>1</label>
    </ligand>
</feature>
<comment type="function">
    <text evidence="7 8">DNA-dependent RNA polymerase catalyzes the transcription of DNA into RNA using the four ribonucleoside triphosphates as substrates.</text>
</comment>
<feature type="binding site" evidence="7">
    <location>
        <position position="463"/>
    </location>
    <ligand>
        <name>Mg(2+)</name>
        <dbReference type="ChEBI" id="CHEBI:18420"/>
    </ligand>
</feature>
<feature type="binding site" evidence="7">
    <location>
        <position position="70"/>
    </location>
    <ligand>
        <name>Zn(2+)</name>
        <dbReference type="ChEBI" id="CHEBI:29105"/>
        <label>1</label>
    </ligand>
</feature>
<feature type="domain" description="RNA polymerase N-terminal" evidence="9">
    <location>
        <begin position="236"/>
        <end position="515"/>
    </location>
</feature>
<keyword evidence="4 7" id="KW-0479">Metal-binding</keyword>
<keyword evidence="7" id="KW-0460">Magnesium</keyword>
<evidence type="ECO:0000256" key="5">
    <source>
        <dbReference type="ARBA" id="ARBA00023163"/>
    </source>
</evidence>
<feature type="binding site" evidence="7">
    <location>
        <position position="88"/>
    </location>
    <ligand>
        <name>Zn(2+)</name>
        <dbReference type="ChEBI" id="CHEBI:29105"/>
        <label>1</label>
    </ligand>
</feature>
<feature type="binding site" evidence="7">
    <location>
        <position position="892"/>
    </location>
    <ligand>
        <name>Zn(2+)</name>
        <dbReference type="ChEBI" id="CHEBI:29105"/>
        <label>2</label>
    </ligand>
</feature>
<feature type="binding site" evidence="7">
    <location>
        <position position="882"/>
    </location>
    <ligand>
        <name>Zn(2+)</name>
        <dbReference type="ChEBI" id="CHEBI:29105"/>
        <label>2</label>
    </ligand>
</feature>
<keyword evidence="3 7" id="KW-0548">Nucleotidyltransferase</keyword>
<dbReference type="InterPro" id="IPR007083">
    <property type="entry name" value="RNA_pol_Rpb1_4"/>
</dbReference>